<evidence type="ECO:0000256" key="5">
    <source>
        <dbReference type="ARBA" id="ARBA00035633"/>
    </source>
</evidence>
<sequence length="285" mass="31936">MSIAYLNGTYLPLEEARISPLDRGFLFGDGIYEVIPYYNRKPVGFAPHMQRMINGLAALEIKCNKSIDEWRELLDALIAKNDGDNFGVYVHVSRGADTKRFHAYPENVEPTVFAFAFGIKDPEPVDRATVHPYTVSSTQDLRWKRCNIKSTALLGNVMHFQQGYASGNNEILLYNDKNELTEGSSCNAFIVKDGVVITPIEDNQILPGITRRIIIDSLKADGSIPVEERTVTMDEVRNADEIWITSSSKEIAPVVKLDGNPVGNGEVGPVWEAAFRIYTDRKFDF</sequence>
<evidence type="ECO:0000256" key="7">
    <source>
        <dbReference type="ARBA" id="ARBA00049529"/>
    </source>
</evidence>
<dbReference type="InterPro" id="IPR050571">
    <property type="entry name" value="Class-IV_PLP-Dep_Aminotrnsfr"/>
</dbReference>
<protein>
    <recommendedName>
        <fullName evidence="9">Aminodeoxychorismate lyase</fullName>
        <ecNumber evidence="6">4.1.3.38</ecNumber>
    </recommendedName>
    <alternativeName>
        <fullName evidence="10">4-amino-4-deoxychorismate lyase</fullName>
    </alternativeName>
</protein>
<dbReference type="Proteomes" id="UP000028252">
    <property type="component" value="Unassembled WGS sequence"/>
</dbReference>
<dbReference type="SUPFAM" id="SSF56752">
    <property type="entry name" value="D-aminoacid aminotransferase-like PLP-dependent enzymes"/>
    <property type="match status" value="1"/>
</dbReference>
<name>A0A081FW00_9GAMM</name>
<dbReference type="PATRIC" id="fig|1232683.4.peg.3127"/>
<dbReference type="STRING" id="1232683.ADIMK_3177"/>
<comment type="function">
    <text evidence="8">Involved in the biosynthesis of p-aminobenzoate (PABA), a precursor of tetrahydrofolate. Converts 4-amino-4-deoxychorismate into 4-aminobenzoate (PABA) and pyruvate.</text>
</comment>
<evidence type="ECO:0000256" key="2">
    <source>
        <dbReference type="ARBA" id="ARBA00009320"/>
    </source>
</evidence>
<dbReference type="Gene3D" id="3.30.470.10">
    <property type="match status" value="1"/>
</dbReference>
<comment type="cofactor">
    <cofactor evidence="1 12">
        <name>pyridoxal 5'-phosphate</name>
        <dbReference type="ChEBI" id="CHEBI:597326"/>
    </cofactor>
</comment>
<evidence type="ECO:0000256" key="1">
    <source>
        <dbReference type="ARBA" id="ARBA00001933"/>
    </source>
</evidence>
<keyword evidence="13" id="KW-0808">Transferase</keyword>
<dbReference type="GO" id="GO:0008652">
    <property type="term" value="P:amino acid biosynthetic process"/>
    <property type="evidence" value="ECO:0007669"/>
    <property type="project" value="UniProtKB-ARBA"/>
</dbReference>
<dbReference type="EC" id="4.1.3.38" evidence="6"/>
<dbReference type="GO" id="GO:0008483">
    <property type="term" value="F:transaminase activity"/>
    <property type="evidence" value="ECO:0007669"/>
    <property type="project" value="UniProtKB-KW"/>
</dbReference>
<comment type="pathway">
    <text evidence="5">Cofactor biosynthesis; tetrahydrofolate biosynthesis; 4-aminobenzoate from chorismate: step 2/2.</text>
</comment>
<dbReference type="Gene3D" id="3.20.10.10">
    <property type="entry name" value="D-amino Acid Aminotransferase, subunit A, domain 2"/>
    <property type="match status" value="1"/>
</dbReference>
<dbReference type="Pfam" id="PF01063">
    <property type="entry name" value="Aminotran_4"/>
    <property type="match status" value="1"/>
</dbReference>
<dbReference type="eggNOG" id="COG0115">
    <property type="taxonomic scope" value="Bacteria"/>
</dbReference>
<keyword evidence="3 12" id="KW-0663">Pyridoxal phosphate</keyword>
<organism evidence="13 14">
    <name type="scientific">Marinobacterium lacunae</name>
    <dbReference type="NCBI Taxonomy" id="1232683"/>
    <lineage>
        <taxon>Bacteria</taxon>
        <taxon>Pseudomonadati</taxon>
        <taxon>Pseudomonadota</taxon>
        <taxon>Gammaproteobacteria</taxon>
        <taxon>Oceanospirillales</taxon>
        <taxon>Oceanospirillaceae</taxon>
        <taxon>Marinobacterium</taxon>
    </lineage>
</organism>
<keyword evidence="13" id="KW-0032">Aminotransferase</keyword>
<dbReference type="PANTHER" id="PTHR42743:SF10">
    <property type="entry name" value="D-ALANINE AMINOTRANSFERASE"/>
    <property type="match status" value="1"/>
</dbReference>
<evidence type="ECO:0000256" key="4">
    <source>
        <dbReference type="ARBA" id="ARBA00022909"/>
    </source>
</evidence>
<evidence type="ECO:0000256" key="11">
    <source>
        <dbReference type="RuleBase" id="RU004106"/>
    </source>
</evidence>
<evidence type="ECO:0000256" key="3">
    <source>
        <dbReference type="ARBA" id="ARBA00022898"/>
    </source>
</evidence>
<dbReference type="RefSeq" id="WP_036190227.1">
    <property type="nucleotide sequence ID" value="NZ_JMQN01000047.1"/>
</dbReference>
<dbReference type="EMBL" id="JMQN01000047">
    <property type="protein sequence ID" value="KEA62705.1"/>
    <property type="molecule type" value="Genomic_DNA"/>
</dbReference>
<comment type="caution">
    <text evidence="13">The sequence shown here is derived from an EMBL/GenBank/DDBJ whole genome shotgun (WGS) entry which is preliminary data.</text>
</comment>
<keyword evidence="14" id="KW-1185">Reference proteome</keyword>
<proteinExistence type="inferred from homology"/>
<comment type="similarity">
    <text evidence="2 11">Belongs to the class-IV pyridoxal-phosphate-dependent aminotransferase family.</text>
</comment>
<dbReference type="PROSITE" id="PS00770">
    <property type="entry name" value="AA_TRANSFER_CLASS_4"/>
    <property type="match status" value="1"/>
</dbReference>
<evidence type="ECO:0000256" key="8">
    <source>
        <dbReference type="ARBA" id="ARBA00054027"/>
    </source>
</evidence>
<dbReference type="InterPro" id="IPR036038">
    <property type="entry name" value="Aminotransferase-like"/>
</dbReference>
<dbReference type="AlphaFoldDB" id="A0A081FW00"/>
<gene>
    <name evidence="13" type="ORF">ADIMK_3177</name>
</gene>
<dbReference type="InterPro" id="IPR043131">
    <property type="entry name" value="BCAT-like_N"/>
</dbReference>
<dbReference type="GO" id="GO:0008696">
    <property type="term" value="F:4-amino-4-deoxychorismate lyase activity"/>
    <property type="evidence" value="ECO:0007669"/>
    <property type="project" value="UniProtKB-EC"/>
</dbReference>
<dbReference type="FunFam" id="3.20.10.10:FF:000002">
    <property type="entry name" value="D-alanine aminotransferase"/>
    <property type="match status" value="1"/>
</dbReference>
<evidence type="ECO:0000256" key="10">
    <source>
        <dbReference type="ARBA" id="ARBA00080135"/>
    </source>
</evidence>
<keyword evidence="4" id="KW-0289">Folate biosynthesis</keyword>
<dbReference type="InterPro" id="IPR001544">
    <property type="entry name" value="Aminotrans_IV"/>
</dbReference>
<dbReference type="GO" id="GO:0005829">
    <property type="term" value="C:cytosol"/>
    <property type="evidence" value="ECO:0007669"/>
    <property type="project" value="TreeGrafter"/>
</dbReference>
<comment type="catalytic activity">
    <reaction evidence="7">
        <text>4-amino-4-deoxychorismate = 4-aminobenzoate + pyruvate + H(+)</text>
        <dbReference type="Rhea" id="RHEA:16201"/>
        <dbReference type="ChEBI" id="CHEBI:15361"/>
        <dbReference type="ChEBI" id="CHEBI:15378"/>
        <dbReference type="ChEBI" id="CHEBI:17836"/>
        <dbReference type="ChEBI" id="CHEBI:58406"/>
        <dbReference type="EC" id="4.1.3.38"/>
    </reaction>
</comment>
<dbReference type="PANTHER" id="PTHR42743">
    <property type="entry name" value="AMINO-ACID AMINOTRANSFERASE"/>
    <property type="match status" value="1"/>
</dbReference>
<evidence type="ECO:0000256" key="6">
    <source>
        <dbReference type="ARBA" id="ARBA00035676"/>
    </source>
</evidence>
<reference evidence="13 14" key="1">
    <citation type="submission" date="2014-04" db="EMBL/GenBank/DDBJ databases">
        <title>Marinobacterium kochiensis sp. nov., isolated from sediment sample collected from Kochi backwaters in Kerala, India.</title>
        <authorList>
            <person name="Singh A."/>
            <person name="Pinnaka A.K."/>
        </authorList>
    </citation>
    <scope>NUCLEOTIDE SEQUENCE [LARGE SCALE GENOMIC DNA]</scope>
    <source>
        <strain evidence="13 14">AK27</strain>
    </source>
</reference>
<evidence type="ECO:0000313" key="13">
    <source>
        <dbReference type="EMBL" id="KEA62705.1"/>
    </source>
</evidence>
<dbReference type="OrthoDB" id="21319at2"/>
<evidence type="ECO:0000313" key="14">
    <source>
        <dbReference type="Proteomes" id="UP000028252"/>
    </source>
</evidence>
<accession>A0A081FW00</accession>
<dbReference type="GO" id="GO:0046656">
    <property type="term" value="P:folic acid biosynthetic process"/>
    <property type="evidence" value="ECO:0007669"/>
    <property type="project" value="UniProtKB-KW"/>
</dbReference>
<evidence type="ECO:0000256" key="9">
    <source>
        <dbReference type="ARBA" id="ARBA00069174"/>
    </source>
</evidence>
<evidence type="ECO:0000256" key="12">
    <source>
        <dbReference type="RuleBase" id="RU004516"/>
    </source>
</evidence>
<dbReference type="InterPro" id="IPR043132">
    <property type="entry name" value="BCAT-like_C"/>
</dbReference>
<dbReference type="InterPro" id="IPR018300">
    <property type="entry name" value="Aminotrans_IV_CS"/>
</dbReference>